<name>A0A2T0Q9A0_9ACTN</name>
<accession>A0A2T0Q9A0</accession>
<dbReference type="GO" id="GO:0015074">
    <property type="term" value="P:DNA integration"/>
    <property type="evidence" value="ECO:0007669"/>
    <property type="project" value="UniProtKB-KW"/>
</dbReference>
<evidence type="ECO:0000313" key="9">
    <source>
        <dbReference type="Proteomes" id="UP000237846"/>
    </source>
</evidence>
<evidence type="ECO:0000256" key="2">
    <source>
        <dbReference type="ARBA" id="ARBA00023125"/>
    </source>
</evidence>
<dbReference type="Gene3D" id="1.10.150.130">
    <property type="match status" value="1"/>
</dbReference>
<dbReference type="CDD" id="cd01189">
    <property type="entry name" value="INT_ICEBs1_C_like"/>
    <property type="match status" value="1"/>
</dbReference>
<evidence type="ECO:0000256" key="4">
    <source>
        <dbReference type="PROSITE-ProRule" id="PRU01248"/>
    </source>
</evidence>
<evidence type="ECO:0000259" key="7">
    <source>
        <dbReference type="PROSITE" id="PS51900"/>
    </source>
</evidence>
<dbReference type="EMBL" id="PVZC01000002">
    <property type="protein sequence ID" value="PRY00434.1"/>
    <property type="molecule type" value="Genomic_DNA"/>
</dbReference>
<dbReference type="Pfam" id="PF14659">
    <property type="entry name" value="Phage_int_SAM_3"/>
    <property type="match status" value="1"/>
</dbReference>
<dbReference type="InterPro" id="IPR002104">
    <property type="entry name" value="Integrase_catalytic"/>
</dbReference>
<dbReference type="RefSeq" id="WP_106241748.1">
    <property type="nucleotide sequence ID" value="NZ_PVZC01000002.1"/>
</dbReference>
<dbReference type="AlphaFoldDB" id="A0A2T0Q9A0"/>
<organism evidence="8 9">
    <name type="scientific">Allonocardiopsis opalescens</name>
    <dbReference type="NCBI Taxonomy" id="1144618"/>
    <lineage>
        <taxon>Bacteria</taxon>
        <taxon>Bacillati</taxon>
        <taxon>Actinomycetota</taxon>
        <taxon>Actinomycetes</taxon>
        <taxon>Streptosporangiales</taxon>
        <taxon>Allonocardiopsis</taxon>
    </lineage>
</organism>
<dbReference type="Gene3D" id="1.10.443.10">
    <property type="entry name" value="Intergrase catalytic core"/>
    <property type="match status" value="1"/>
</dbReference>
<evidence type="ECO:0000313" key="8">
    <source>
        <dbReference type="EMBL" id="PRY00434.1"/>
    </source>
</evidence>
<dbReference type="PANTHER" id="PTHR30349">
    <property type="entry name" value="PHAGE INTEGRASE-RELATED"/>
    <property type="match status" value="1"/>
</dbReference>
<dbReference type="SUPFAM" id="SSF56349">
    <property type="entry name" value="DNA breaking-rejoining enzymes"/>
    <property type="match status" value="1"/>
</dbReference>
<dbReference type="Pfam" id="PF00589">
    <property type="entry name" value="Phage_integrase"/>
    <property type="match status" value="1"/>
</dbReference>
<dbReference type="InterPro" id="IPR044068">
    <property type="entry name" value="CB"/>
</dbReference>
<dbReference type="InterPro" id="IPR013762">
    <property type="entry name" value="Integrase-like_cat_sf"/>
</dbReference>
<evidence type="ECO:0000256" key="5">
    <source>
        <dbReference type="SAM" id="MobiDB-lite"/>
    </source>
</evidence>
<feature type="domain" description="Core-binding (CB)" evidence="7">
    <location>
        <begin position="80"/>
        <end position="195"/>
    </location>
</feature>
<keyword evidence="9" id="KW-1185">Reference proteome</keyword>
<gene>
    <name evidence="8" type="ORF">CLV72_10263</name>
</gene>
<dbReference type="InterPro" id="IPR011010">
    <property type="entry name" value="DNA_brk_join_enz"/>
</dbReference>
<evidence type="ECO:0000259" key="6">
    <source>
        <dbReference type="PROSITE" id="PS51898"/>
    </source>
</evidence>
<dbReference type="PROSITE" id="PS51900">
    <property type="entry name" value="CB"/>
    <property type="match status" value="1"/>
</dbReference>
<dbReference type="InterPro" id="IPR050090">
    <property type="entry name" value="Tyrosine_recombinase_XerCD"/>
</dbReference>
<feature type="region of interest" description="Disordered" evidence="5">
    <location>
        <begin position="1"/>
        <end position="27"/>
    </location>
</feature>
<dbReference type="GO" id="GO:0003677">
    <property type="term" value="F:DNA binding"/>
    <property type="evidence" value="ECO:0007669"/>
    <property type="project" value="UniProtKB-UniRule"/>
</dbReference>
<keyword evidence="2 4" id="KW-0238">DNA-binding</keyword>
<dbReference type="OrthoDB" id="3175606at2"/>
<comment type="caution">
    <text evidence="8">The sequence shown here is derived from an EMBL/GenBank/DDBJ whole genome shotgun (WGS) entry which is preliminary data.</text>
</comment>
<dbReference type="PROSITE" id="PS51898">
    <property type="entry name" value="TYR_RECOMBINASE"/>
    <property type="match status" value="1"/>
</dbReference>
<keyword evidence="3" id="KW-0233">DNA recombination</keyword>
<sequence length="452" mass="51571">MNSTPPIAPDDEPKPSKKRGGKRANGEGSIFPYRNRYAAYVWITTPTGEKKRKWVYGKTRAETHDRWLKLHQQAKAGPVATSIPTLAQYLTYWLAEVVTPHLAPMTSSNYEMFVRLYISPKLGKKRLDKLTVREVQMWINQLAEECQCCVQGKDAQRSEKNQRCCAIGRCCDTPISTRTVRDAWTTLRNSLNNAIREELITRNAAALVRVPKGRRRKEKPWSVEEARQFLESARAEGDPFYAAYVLILVMGFRRGEALGVQRSSIDWDGWNEPCDDHNKQFCPECLSERSVELRVERQIQRVNGKLLHREVKTESSEAPLPLPDICAAALRLRLAEQDRARKHATEWAAGALDLLFTTRTGRPIEPRNFNRSFEARCRKAGVRRIKVHTTRKTCASLLVALDVHPRVAMQVLRHSQISVTMEVYAEVSSKETRAALRQLGDRLTSPRRESGP</sequence>
<reference evidence="8 9" key="1">
    <citation type="submission" date="2018-03" db="EMBL/GenBank/DDBJ databases">
        <title>Genomic Encyclopedia of Archaeal and Bacterial Type Strains, Phase II (KMG-II): from individual species to whole genera.</title>
        <authorList>
            <person name="Goeker M."/>
        </authorList>
    </citation>
    <scope>NUCLEOTIDE SEQUENCE [LARGE SCALE GENOMIC DNA]</scope>
    <source>
        <strain evidence="8 9">DSM 45601</strain>
    </source>
</reference>
<feature type="domain" description="Tyr recombinase" evidence="6">
    <location>
        <begin position="216"/>
        <end position="437"/>
    </location>
</feature>
<proteinExistence type="predicted"/>
<dbReference type="InterPro" id="IPR010998">
    <property type="entry name" value="Integrase_recombinase_N"/>
</dbReference>
<dbReference type="PANTHER" id="PTHR30349:SF91">
    <property type="entry name" value="INTA PROTEIN"/>
    <property type="match status" value="1"/>
</dbReference>
<evidence type="ECO:0000256" key="1">
    <source>
        <dbReference type="ARBA" id="ARBA00022908"/>
    </source>
</evidence>
<dbReference type="GO" id="GO:0006310">
    <property type="term" value="P:DNA recombination"/>
    <property type="evidence" value="ECO:0007669"/>
    <property type="project" value="UniProtKB-KW"/>
</dbReference>
<dbReference type="Proteomes" id="UP000237846">
    <property type="component" value="Unassembled WGS sequence"/>
</dbReference>
<dbReference type="InterPro" id="IPR004107">
    <property type="entry name" value="Integrase_SAM-like_N"/>
</dbReference>
<protein>
    <submittedName>
        <fullName evidence="8">Site-specific recombinase XerD</fullName>
    </submittedName>
</protein>
<keyword evidence="1" id="KW-0229">DNA integration</keyword>
<evidence type="ECO:0000256" key="3">
    <source>
        <dbReference type="ARBA" id="ARBA00023172"/>
    </source>
</evidence>